<proteinExistence type="predicted"/>
<keyword evidence="3" id="KW-1185">Reference proteome</keyword>
<name>A0A4Y2BEP2_ARAVE</name>
<feature type="compositionally biased region" description="Acidic residues" evidence="1">
    <location>
        <begin position="58"/>
        <end position="78"/>
    </location>
</feature>
<comment type="caution">
    <text evidence="2">The sequence shown here is derived from an EMBL/GenBank/DDBJ whole genome shotgun (WGS) entry which is preliminary data.</text>
</comment>
<evidence type="ECO:0000313" key="2">
    <source>
        <dbReference type="EMBL" id="GBL90433.1"/>
    </source>
</evidence>
<gene>
    <name evidence="2" type="ORF">AVEN_178860_1</name>
</gene>
<dbReference type="Proteomes" id="UP000499080">
    <property type="component" value="Unassembled WGS sequence"/>
</dbReference>
<dbReference type="OrthoDB" id="125347at2759"/>
<reference evidence="2 3" key="1">
    <citation type="journal article" date="2019" name="Sci. Rep.">
        <title>Orb-weaving spider Araneus ventricosus genome elucidates the spidroin gene catalogue.</title>
        <authorList>
            <person name="Kono N."/>
            <person name="Nakamura H."/>
            <person name="Ohtoshi R."/>
            <person name="Moran D.A.P."/>
            <person name="Shinohara A."/>
            <person name="Yoshida Y."/>
            <person name="Fujiwara M."/>
            <person name="Mori M."/>
            <person name="Tomita M."/>
            <person name="Arakawa K."/>
        </authorList>
    </citation>
    <scope>NUCLEOTIDE SEQUENCE [LARGE SCALE GENOMIC DNA]</scope>
</reference>
<sequence>MRTLSLFLCNETVPSGELAGLIRESSCFEECDQENIQDWLECDVDDSGYQALVDDEISSSVIDEQDPCDGEEEPSDNDSAEKVPSSEEDLRRL</sequence>
<protein>
    <submittedName>
        <fullName evidence="2">Uncharacterized protein</fullName>
    </submittedName>
</protein>
<feature type="region of interest" description="Disordered" evidence="1">
    <location>
        <begin position="58"/>
        <end position="93"/>
    </location>
</feature>
<evidence type="ECO:0000313" key="3">
    <source>
        <dbReference type="Proteomes" id="UP000499080"/>
    </source>
</evidence>
<organism evidence="2 3">
    <name type="scientific">Araneus ventricosus</name>
    <name type="common">Orbweaver spider</name>
    <name type="synonym">Epeira ventricosa</name>
    <dbReference type="NCBI Taxonomy" id="182803"/>
    <lineage>
        <taxon>Eukaryota</taxon>
        <taxon>Metazoa</taxon>
        <taxon>Ecdysozoa</taxon>
        <taxon>Arthropoda</taxon>
        <taxon>Chelicerata</taxon>
        <taxon>Arachnida</taxon>
        <taxon>Araneae</taxon>
        <taxon>Araneomorphae</taxon>
        <taxon>Entelegynae</taxon>
        <taxon>Araneoidea</taxon>
        <taxon>Araneidae</taxon>
        <taxon>Araneus</taxon>
    </lineage>
</organism>
<evidence type="ECO:0000256" key="1">
    <source>
        <dbReference type="SAM" id="MobiDB-lite"/>
    </source>
</evidence>
<feature type="compositionally biased region" description="Basic and acidic residues" evidence="1">
    <location>
        <begin position="79"/>
        <end position="93"/>
    </location>
</feature>
<dbReference type="EMBL" id="BGPR01000071">
    <property type="protein sequence ID" value="GBL90433.1"/>
    <property type="molecule type" value="Genomic_DNA"/>
</dbReference>
<dbReference type="AlphaFoldDB" id="A0A4Y2BEP2"/>
<accession>A0A4Y2BEP2</accession>